<dbReference type="InterPro" id="IPR012338">
    <property type="entry name" value="Beta-lactam/transpept-like"/>
</dbReference>
<dbReference type="EMBL" id="CH476616">
    <property type="protein sequence ID" value="EEP79767.1"/>
    <property type="molecule type" value="Genomic_DNA"/>
</dbReference>
<protein>
    <recommendedName>
        <fullName evidence="2">Beta-lactamase-related domain-containing protein</fullName>
    </recommendedName>
</protein>
<gene>
    <name evidence="3" type="ORF">UREG_04613</name>
</gene>
<name>C4JPX0_UNCRE</name>
<dbReference type="KEGG" id="ure:UREG_04613"/>
<proteinExistence type="inferred from homology"/>
<dbReference type="Gene3D" id="3.40.710.10">
    <property type="entry name" value="DD-peptidase/beta-lactamase superfamily"/>
    <property type="match status" value="1"/>
</dbReference>
<dbReference type="Gene3D" id="2.40.128.600">
    <property type="match status" value="1"/>
</dbReference>
<dbReference type="OrthoDB" id="4171070at2759"/>
<accession>C4JPX0</accession>
<evidence type="ECO:0000259" key="2">
    <source>
        <dbReference type="Pfam" id="PF00144"/>
    </source>
</evidence>
<evidence type="ECO:0000256" key="1">
    <source>
        <dbReference type="ARBA" id="ARBA00038215"/>
    </source>
</evidence>
<dbReference type="SUPFAM" id="SSF56601">
    <property type="entry name" value="beta-lactamase/transpeptidase-like"/>
    <property type="match status" value="1"/>
</dbReference>
<feature type="domain" description="Beta-lactamase-related" evidence="2">
    <location>
        <begin position="60"/>
        <end position="406"/>
    </location>
</feature>
<dbReference type="GeneID" id="8440811"/>
<sequence>MSYLAFSFQQHCLCPTIQFAVCIQAFKDVSDRVVIVGIVMLISSRKLGIALKALGPLIDQICTIYGIAGLSLGVLQDGEVIHYANFGHRDVEAKIPPDEDTIYAIASLSKSFTSAATGILVDRGDLHWHTQIQHILPDYQCYERGAVCNASVSDLLSHRTGVLGGDAYWLLSDGDSAFARDQFARVFNSLPITEPMRTAFVHNNYGYELIGQVIERVAGTTFGNFVKVNILQSLGMSRTFDSVIPQDTANVAQPYMSLLNHTAHKVKMPLQRQDGLYSAAGGLRASVSDLLKFYNALMDAGLSEWNEDTKRIPENPLKELRAIWSGMVSMPFSGPREHSAALGWYRAQLPSNFGFDDPEASNPLVGNRSSCKLALYNQGVIQGFTSFSALIPQTRSAVVVLTNSAGLGLPSKLVASALLNLLLGEDVDQEAYKLVAEKNYREITSHVLDTMKELKRQRKVDTPTRPLKEYIGKYYNTLNNYFIEIKETKNDCLSLSFMGKSRDTFQLLPYDSDKFFWYMTFDESVLRGRPTGYPMDYFIIKFAFDDNGVALENPVLYWKYDPEYPGDGEPFTLCRTCTGVATLGSDRGSEKPALPDFSMRFQLNKGIRNPNI</sequence>
<dbReference type="InterPro" id="IPR001466">
    <property type="entry name" value="Beta-lactam-related"/>
</dbReference>
<dbReference type="eggNOG" id="ENOG502RZX2">
    <property type="taxonomic scope" value="Eukaryota"/>
</dbReference>
<dbReference type="HOGENOM" id="CLU_020027_14_2_1"/>
<dbReference type="PANTHER" id="PTHR46825">
    <property type="entry name" value="D-ALANYL-D-ALANINE-CARBOXYPEPTIDASE/ENDOPEPTIDASE AMPH"/>
    <property type="match status" value="1"/>
</dbReference>
<dbReference type="InterPro" id="IPR050491">
    <property type="entry name" value="AmpC-like"/>
</dbReference>
<dbReference type="RefSeq" id="XP_002545096.1">
    <property type="nucleotide sequence ID" value="XM_002545050.1"/>
</dbReference>
<keyword evidence="4" id="KW-1185">Reference proteome</keyword>
<dbReference type="AlphaFoldDB" id="C4JPX0"/>
<evidence type="ECO:0000313" key="3">
    <source>
        <dbReference type="EMBL" id="EEP79767.1"/>
    </source>
</evidence>
<dbReference type="OMA" id="WWMPYDE"/>
<dbReference type="Proteomes" id="UP000002058">
    <property type="component" value="Unassembled WGS sequence"/>
</dbReference>
<dbReference type="InParanoid" id="C4JPX0"/>
<organism evidence="3 4">
    <name type="scientific">Uncinocarpus reesii (strain UAMH 1704)</name>
    <dbReference type="NCBI Taxonomy" id="336963"/>
    <lineage>
        <taxon>Eukaryota</taxon>
        <taxon>Fungi</taxon>
        <taxon>Dikarya</taxon>
        <taxon>Ascomycota</taxon>
        <taxon>Pezizomycotina</taxon>
        <taxon>Eurotiomycetes</taxon>
        <taxon>Eurotiomycetidae</taxon>
        <taxon>Onygenales</taxon>
        <taxon>Onygenaceae</taxon>
        <taxon>Uncinocarpus</taxon>
    </lineage>
</organism>
<evidence type="ECO:0000313" key="4">
    <source>
        <dbReference type="Proteomes" id="UP000002058"/>
    </source>
</evidence>
<dbReference type="Pfam" id="PF00144">
    <property type="entry name" value="Beta-lactamase"/>
    <property type="match status" value="1"/>
</dbReference>
<comment type="similarity">
    <text evidence="1">Belongs to the peptidase S12 family.</text>
</comment>
<dbReference type="PANTHER" id="PTHR46825:SF14">
    <property type="entry name" value="BETA-LACTAMASE-RELATED DOMAIN-CONTAINING PROTEIN"/>
    <property type="match status" value="1"/>
</dbReference>
<dbReference type="VEuPathDB" id="FungiDB:UREG_04613"/>
<reference evidence="4" key="1">
    <citation type="journal article" date="2009" name="Genome Res.">
        <title>Comparative genomic analyses of the human fungal pathogens Coccidioides and their relatives.</title>
        <authorList>
            <person name="Sharpton T.J."/>
            <person name="Stajich J.E."/>
            <person name="Rounsley S.D."/>
            <person name="Gardner M.J."/>
            <person name="Wortman J.R."/>
            <person name="Jordar V.S."/>
            <person name="Maiti R."/>
            <person name="Kodira C.D."/>
            <person name="Neafsey D.E."/>
            <person name="Zeng Q."/>
            <person name="Hung C.-Y."/>
            <person name="McMahan C."/>
            <person name="Muszewska A."/>
            <person name="Grynberg M."/>
            <person name="Mandel M.A."/>
            <person name="Kellner E.M."/>
            <person name="Barker B.M."/>
            <person name="Galgiani J.N."/>
            <person name="Orbach M.J."/>
            <person name="Kirkland T.N."/>
            <person name="Cole G.T."/>
            <person name="Henn M.R."/>
            <person name="Birren B.W."/>
            <person name="Taylor J.W."/>
        </authorList>
    </citation>
    <scope>NUCLEOTIDE SEQUENCE [LARGE SCALE GENOMIC DNA]</scope>
    <source>
        <strain evidence="4">UAMH 1704</strain>
    </source>
</reference>